<keyword evidence="6 9" id="KW-0472">Membrane</keyword>
<evidence type="ECO:0000256" key="9">
    <source>
        <dbReference type="SAM" id="Phobius"/>
    </source>
</evidence>
<keyword evidence="5" id="KW-0443">Lipid metabolism</keyword>
<protein>
    <submittedName>
        <fullName evidence="11">Uncharacterized protein LOC105044379</fullName>
    </submittedName>
</protein>
<keyword evidence="3 9" id="KW-0812">Transmembrane</keyword>
<keyword evidence="7" id="KW-0594">Phospholipid biosynthesis</keyword>
<keyword evidence="2" id="KW-0444">Lipid biosynthesis</keyword>
<dbReference type="Gene3D" id="1.20.120.1630">
    <property type="match status" value="1"/>
</dbReference>
<dbReference type="RefSeq" id="XP_010920545.1">
    <property type="nucleotide sequence ID" value="XM_010922243.3"/>
</dbReference>
<keyword evidence="4 9" id="KW-1133">Transmembrane helix</keyword>
<dbReference type="Pfam" id="PF04191">
    <property type="entry name" value="PEMT"/>
    <property type="match status" value="1"/>
</dbReference>
<dbReference type="PANTHER" id="PTHR12714:SF11">
    <property type="entry name" value="PROTEIN C-TERMINAL S-ISOPRENYLCYSTEINE CARBOXYL O-METHYLTRANSFERASE"/>
    <property type="match status" value="1"/>
</dbReference>
<dbReference type="PANTHER" id="PTHR12714">
    <property type="entry name" value="PROTEIN-S ISOPRENYLCYSTEINE O-METHYLTRANSFERASE"/>
    <property type="match status" value="1"/>
</dbReference>
<dbReference type="InterPro" id="IPR007318">
    <property type="entry name" value="Phopholipid_MeTrfase"/>
</dbReference>
<evidence type="ECO:0000256" key="7">
    <source>
        <dbReference type="ARBA" id="ARBA00023209"/>
    </source>
</evidence>
<dbReference type="OrthoDB" id="422086at2759"/>
<evidence type="ECO:0000256" key="2">
    <source>
        <dbReference type="ARBA" id="ARBA00022516"/>
    </source>
</evidence>
<evidence type="ECO:0000313" key="11">
    <source>
        <dbReference type="RefSeq" id="XP_010920545.1"/>
    </source>
</evidence>
<feature type="transmembrane region" description="Helical" evidence="9">
    <location>
        <begin position="136"/>
        <end position="161"/>
    </location>
</feature>
<sequence length="390" mass="44492">MGTATRFLHSPALPLPTLPRTRLRPPASQFSSFALPSRALLLHPNSTHLFFPIKNSTNLSLRPNHKHLTSISASSQSQFQSSPEPRTLPKPFFFLRFRAIDLSGITPLTVCKWSAVLALALAAAKKTASLLLDPFFWTYFSIAWVFWPWLLAILLAAYGLYSFRRHSLGCSTLVEQVAIVTSTVAWLTLVPPAHFNGFLEGWPIAIFFIYHYFFFFESSVRKRLYGDLYPRPHDSKWDVGLPRAAQIGFAVFVFIGHWLAAYEGPELHLILGGWPNAVTWLLVAMTLFMRYHSVLYLAKYSEKVVVPTAVVQFGPYRWVRHPIYASTMLLFALHCITLRAPLSLAYLVAVCLLYYGQKAELEEALMVETFGETYTEYMKKVRYRLIPLLY</sequence>
<dbReference type="Proteomes" id="UP000504607">
    <property type="component" value="Chromosome 5"/>
</dbReference>
<evidence type="ECO:0000256" key="8">
    <source>
        <dbReference type="ARBA" id="ARBA00023264"/>
    </source>
</evidence>
<proteinExistence type="predicted"/>
<comment type="subcellular location">
    <subcellularLocation>
        <location evidence="1">Endomembrane system</location>
        <topology evidence="1">Multi-pass membrane protein</topology>
    </subcellularLocation>
</comment>
<accession>A0A6I9R6I9</accession>
<dbReference type="InParanoid" id="A0A6I9R6I9"/>
<evidence type="ECO:0000313" key="10">
    <source>
        <dbReference type="Proteomes" id="UP000504607"/>
    </source>
</evidence>
<keyword evidence="10" id="KW-1185">Reference proteome</keyword>
<feature type="transmembrane region" description="Helical" evidence="9">
    <location>
        <begin position="168"/>
        <end position="189"/>
    </location>
</feature>
<evidence type="ECO:0000256" key="3">
    <source>
        <dbReference type="ARBA" id="ARBA00022692"/>
    </source>
</evidence>
<feature type="transmembrane region" description="Helical" evidence="9">
    <location>
        <begin position="99"/>
        <end position="124"/>
    </location>
</feature>
<dbReference type="GO" id="GO:0006656">
    <property type="term" value="P:phosphatidylcholine biosynthetic process"/>
    <property type="evidence" value="ECO:0007669"/>
    <property type="project" value="UniProtKB-UniPathway"/>
</dbReference>
<evidence type="ECO:0000256" key="4">
    <source>
        <dbReference type="ARBA" id="ARBA00022989"/>
    </source>
</evidence>
<feature type="transmembrane region" description="Helical" evidence="9">
    <location>
        <begin position="201"/>
        <end position="220"/>
    </location>
</feature>
<feature type="transmembrane region" description="Helical" evidence="9">
    <location>
        <begin position="267"/>
        <end position="288"/>
    </location>
</feature>
<organism evidence="10 11">
    <name type="scientific">Elaeis guineensis var. tenera</name>
    <name type="common">Oil palm</name>
    <dbReference type="NCBI Taxonomy" id="51953"/>
    <lineage>
        <taxon>Eukaryota</taxon>
        <taxon>Viridiplantae</taxon>
        <taxon>Streptophyta</taxon>
        <taxon>Embryophyta</taxon>
        <taxon>Tracheophyta</taxon>
        <taxon>Spermatophyta</taxon>
        <taxon>Magnoliopsida</taxon>
        <taxon>Liliopsida</taxon>
        <taxon>Arecaceae</taxon>
        <taxon>Arecoideae</taxon>
        <taxon>Cocoseae</taxon>
        <taxon>Elaeidinae</taxon>
        <taxon>Elaeis</taxon>
    </lineage>
</organism>
<feature type="transmembrane region" description="Helical" evidence="9">
    <location>
        <begin position="241"/>
        <end position="261"/>
    </location>
</feature>
<keyword evidence="8" id="KW-1208">Phospholipid metabolism</keyword>
<dbReference type="GeneID" id="105044379"/>
<evidence type="ECO:0000256" key="6">
    <source>
        <dbReference type="ARBA" id="ARBA00023136"/>
    </source>
</evidence>
<dbReference type="KEGG" id="egu:105044379"/>
<evidence type="ECO:0000256" key="5">
    <source>
        <dbReference type="ARBA" id="ARBA00023098"/>
    </source>
</evidence>
<name>A0A6I9R6I9_ELAGV</name>
<reference evidence="11" key="1">
    <citation type="submission" date="2025-08" db="UniProtKB">
        <authorList>
            <consortium name="RefSeq"/>
        </authorList>
    </citation>
    <scope>IDENTIFICATION</scope>
</reference>
<gene>
    <name evidence="11" type="primary">LOC105044379</name>
</gene>
<dbReference type="GO" id="GO:0012505">
    <property type="term" value="C:endomembrane system"/>
    <property type="evidence" value="ECO:0007669"/>
    <property type="project" value="UniProtKB-SubCell"/>
</dbReference>
<dbReference type="AlphaFoldDB" id="A0A6I9R6I9"/>
<dbReference type="UniPathway" id="UPA00753"/>
<evidence type="ECO:0000256" key="1">
    <source>
        <dbReference type="ARBA" id="ARBA00004127"/>
    </source>
</evidence>
<dbReference type="GO" id="GO:0016740">
    <property type="term" value="F:transferase activity"/>
    <property type="evidence" value="ECO:0007669"/>
    <property type="project" value="UniProtKB-ARBA"/>
</dbReference>